<evidence type="ECO:0000256" key="4">
    <source>
        <dbReference type="ARBA" id="ARBA00022801"/>
    </source>
</evidence>
<dbReference type="EMBL" id="MNCJ02000320">
    <property type="protein sequence ID" value="KAF5805609.1"/>
    <property type="molecule type" value="Genomic_DNA"/>
</dbReference>
<feature type="domain" description="Pectinesterase catalytic" evidence="8">
    <location>
        <begin position="68"/>
        <end position="353"/>
    </location>
</feature>
<evidence type="ECO:0000313" key="11">
    <source>
        <dbReference type="Proteomes" id="UP000215914"/>
    </source>
</evidence>
<comment type="similarity">
    <text evidence="2">Belongs to the pectinesterase family.</text>
</comment>
<gene>
    <name evidence="10" type="primary">AL11B</name>
    <name evidence="10" type="ORF">HannXRQ_Chr11g0324741</name>
    <name evidence="9" type="ORF">HanXRQr2_Chr05g0211361</name>
</gene>
<dbReference type="UniPathway" id="UPA00545">
    <property type="reaction ID" value="UER00823"/>
</dbReference>
<keyword evidence="4 9" id="KW-0378">Hydrolase</keyword>
<reference evidence="9 11" key="1">
    <citation type="journal article" date="2017" name="Nature">
        <title>The sunflower genome provides insights into oil metabolism, flowering and Asterid evolution.</title>
        <authorList>
            <person name="Badouin H."/>
            <person name="Gouzy J."/>
            <person name="Grassa C.J."/>
            <person name="Murat F."/>
            <person name="Staton S.E."/>
            <person name="Cottret L."/>
            <person name="Lelandais-Briere C."/>
            <person name="Owens G.L."/>
            <person name="Carrere S."/>
            <person name="Mayjonade B."/>
            <person name="Legrand L."/>
            <person name="Gill N."/>
            <person name="Kane N.C."/>
            <person name="Bowers J.E."/>
            <person name="Hubner S."/>
            <person name="Bellec A."/>
            <person name="Berard A."/>
            <person name="Berges H."/>
            <person name="Blanchet N."/>
            <person name="Boniface M.C."/>
            <person name="Brunel D."/>
            <person name="Catrice O."/>
            <person name="Chaidir N."/>
            <person name="Claudel C."/>
            <person name="Donnadieu C."/>
            <person name="Faraut T."/>
            <person name="Fievet G."/>
            <person name="Helmstetter N."/>
            <person name="King M."/>
            <person name="Knapp S.J."/>
            <person name="Lai Z."/>
            <person name="Le Paslier M.C."/>
            <person name="Lippi Y."/>
            <person name="Lorenzon L."/>
            <person name="Mandel J.R."/>
            <person name="Marage G."/>
            <person name="Marchand G."/>
            <person name="Marquand E."/>
            <person name="Bret-Mestries E."/>
            <person name="Morien E."/>
            <person name="Nambeesan S."/>
            <person name="Nguyen T."/>
            <person name="Pegot-Espagnet P."/>
            <person name="Pouilly N."/>
            <person name="Raftis F."/>
            <person name="Sallet E."/>
            <person name="Schiex T."/>
            <person name="Thomas J."/>
            <person name="Vandecasteele C."/>
            <person name="Vares D."/>
            <person name="Vear F."/>
            <person name="Vautrin S."/>
            <person name="Crespi M."/>
            <person name="Mangin B."/>
            <person name="Burke J.M."/>
            <person name="Salse J."/>
            <person name="Munos S."/>
            <person name="Vincourt P."/>
            <person name="Rieseberg L.H."/>
            <person name="Langlade N.B."/>
        </authorList>
    </citation>
    <scope>NUCLEOTIDE SEQUENCE [LARGE SCALE GENOMIC DNA]</scope>
    <source>
        <strain evidence="11">cv. SF193</strain>
        <tissue evidence="9">Leaves</tissue>
    </source>
</reference>
<dbReference type="InterPro" id="IPR000070">
    <property type="entry name" value="Pectinesterase_cat"/>
</dbReference>
<accession>A0A251T758</accession>
<dbReference type="SUPFAM" id="SSF51126">
    <property type="entry name" value="Pectin lyase-like"/>
    <property type="match status" value="1"/>
</dbReference>
<dbReference type="Pfam" id="PF01095">
    <property type="entry name" value="Pectinesterase"/>
    <property type="match status" value="1"/>
</dbReference>
<sequence>MVRFIFLVVLNTFFITFHHIVSDDNIPIPQEKGQVQSWFDENIKPLEARKGTLDPALEAAEAEPKVIRVMKAGGGDFKTIVEAVNSIPEKNDKRVVVFIGPGEYTEKIKMERYKKFVTFMGDPKNMPTLIFNGNAAKYTTVESGTLTVDGDYFVAANLHIKNSSPRPDGKIQGGQAAAMRIGGDMATFYNVRFYGFQDTFCDDRGRHFFKDCYIEGTADFIFGNAKSIYLDTEVHCIDGEIQSWITAHAREMAESETGFVFVHCRVTGLGKGYFLGRAWKKFSKVVFVYSELGPSVDPKGWEPNKQPSPDVNLFFGEFGNTGPGAEMSGRGSFVKKLKLEEAKPFISLSYIEGSKWLLPPPKLPQTLKIKRIIM</sequence>
<evidence type="ECO:0000313" key="10">
    <source>
        <dbReference type="EMBL" id="OTG06935.1"/>
    </source>
</evidence>
<dbReference type="InterPro" id="IPR011050">
    <property type="entry name" value="Pectin_lyase_fold/virulence"/>
</dbReference>
<comment type="catalytic activity">
    <reaction evidence="6">
        <text>[(1-&gt;4)-alpha-D-galacturonosyl methyl ester](n) + n H2O = [(1-&gt;4)-alpha-D-galacturonosyl](n) + n methanol + n H(+)</text>
        <dbReference type="Rhea" id="RHEA:22380"/>
        <dbReference type="Rhea" id="RHEA-COMP:14570"/>
        <dbReference type="Rhea" id="RHEA-COMP:14573"/>
        <dbReference type="ChEBI" id="CHEBI:15377"/>
        <dbReference type="ChEBI" id="CHEBI:15378"/>
        <dbReference type="ChEBI" id="CHEBI:17790"/>
        <dbReference type="ChEBI" id="CHEBI:140522"/>
        <dbReference type="ChEBI" id="CHEBI:140523"/>
        <dbReference type="EC" id="3.1.1.11"/>
    </reaction>
</comment>
<dbReference type="GO" id="GO:0030599">
    <property type="term" value="F:pectinesterase activity"/>
    <property type="evidence" value="ECO:0000318"/>
    <property type="project" value="GO_Central"/>
</dbReference>
<dbReference type="AlphaFoldDB" id="A0A251T758"/>
<evidence type="ECO:0000256" key="5">
    <source>
        <dbReference type="ARBA" id="ARBA00023085"/>
    </source>
</evidence>
<dbReference type="Gene3D" id="2.160.20.10">
    <property type="entry name" value="Single-stranded right-handed beta-helix, Pectin lyase-like"/>
    <property type="match status" value="1"/>
</dbReference>
<evidence type="ECO:0000313" key="9">
    <source>
        <dbReference type="EMBL" id="KAF5805609.1"/>
    </source>
</evidence>
<proteinExistence type="inferred from homology"/>
<dbReference type="Gramene" id="mRNA:HanXRQr2_Chr05g0211361">
    <property type="protein sequence ID" value="mRNA:HanXRQr2_Chr05g0211361"/>
    <property type="gene ID" value="HanXRQr2_Chr05g0211361"/>
</dbReference>
<organism evidence="10 11">
    <name type="scientific">Helianthus annuus</name>
    <name type="common">Common sunflower</name>
    <dbReference type="NCBI Taxonomy" id="4232"/>
    <lineage>
        <taxon>Eukaryota</taxon>
        <taxon>Viridiplantae</taxon>
        <taxon>Streptophyta</taxon>
        <taxon>Embryophyta</taxon>
        <taxon>Tracheophyta</taxon>
        <taxon>Spermatophyta</taxon>
        <taxon>Magnoliopsida</taxon>
        <taxon>eudicotyledons</taxon>
        <taxon>Gunneridae</taxon>
        <taxon>Pentapetalae</taxon>
        <taxon>asterids</taxon>
        <taxon>campanulids</taxon>
        <taxon>Asterales</taxon>
        <taxon>Asteraceae</taxon>
        <taxon>Asteroideae</taxon>
        <taxon>Heliantheae alliance</taxon>
        <taxon>Heliantheae</taxon>
        <taxon>Helianthus</taxon>
    </lineage>
</organism>
<dbReference type="Proteomes" id="UP000215914">
    <property type="component" value="Chromosome 11"/>
</dbReference>
<keyword evidence="5" id="KW-0063">Aspartyl esterase</keyword>
<feature type="chain" id="PRO_5012829352" description="pectinesterase" evidence="7">
    <location>
        <begin position="23"/>
        <end position="374"/>
    </location>
</feature>
<feature type="signal peptide" evidence="7">
    <location>
        <begin position="1"/>
        <end position="22"/>
    </location>
</feature>
<evidence type="ECO:0000256" key="2">
    <source>
        <dbReference type="ARBA" id="ARBA00008891"/>
    </source>
</evidence>
<keyword evidence="11" id="KW-1185">Reference proteome</keyword>
<dbReference type="OMA" id="NGAGWEQ"/>
<protein>
    <recommendedName>
        <fullName evidence="3">pectinesterase</fullName>
        <ecNumber evidence="3">3.1.1.11</ecNumber>
    </recommendedName>
</protein>
<evidence type="ECO:0000256" key="1">
    <source>
        <dbReference type="ARBA" id="ARBA00005184"/>
    </source>
</evidence>
<dbReference type="FunCoup" id="A0A251T758">
    <property type="interactions" value="220"/>
</dbReference>
<reference evidence="10" key="2">
    <citation type="submission" date="2017-02" db="EMBL/GenBank/DDBJ databases">
        <title>Sunflower complete genome.</title>
        <authorList>
            <person name="Langlade N."/>
            <person name="Munos S."/>
        </authorList>
    </citation>
    <scope>NUCLEOTIDE SEQUENCE [LARGE SCALE GENOMIC DNA]</scope>
    <source>
        <tissue evidence="10">Leaves</tissue>
    </source>
</reference>
<evidence type="ECO:0000256" key="6">
    <source>
        <dbReference type="ARBA" id="ARBA00047928"/>
    </source>
</evidence>
<dbReference type="InterPro" id="IPR012334">
    <property type="entry name" value="Pectin_lyas_fold"/>
</dbReference>
<dbReference type="GO" id="GO:0045490">
    <property type="term" value="P:pectin catabolic process"/>
    <property type="evidence" value="ECO:0000318"/>
    <property type="project" value="GO_Central"/>
</dbReference>
<dbReference type="EMBL" id="CM007900">
    <property type="protein sequence ID" value="OTG06935.1"/>
    <property type="molecule type" value="Genomic_DNA"/>
</dbReference>
<evidence type="ECO:0000256" key="3">
    <source>
        <dbReference type="ARBA" id="ARBA00013229"/>
    </source>
</evidence>
<comment type="pathway">
    <text evidence="1">Glycan metabolism; pectin degradation; 2-dehydro-3-deoxy-D-gluconate from pectin: step 1/5.</text>
</comment>
<evidence type="ECO:0000256" key="7">
    <source>
        <dbReference type="SAM" id="SignalP"/>
    </source>
</evidence>
<evidence type="ECO:0000259" key="8">
    <source>
        <dbReference type="Pfam" id="PF01095"/>
    </source>
</evidence>
<name>A0A251T758_HELAN</name>
<reference evidence="9" key="3">
    <citation type="submission" date="2020-06" db="EMBL/GenBank/DDBJ databases">
        <title>Helianthus annuus Genome sequencing and assembly Release 2.</title>
        <authorList>
            <person name="Gouzy J."/>
            <person name="Langlade N."/>
            <person name="Munos S."/>
        </authorList>
    </citation>
    <scope>NUCLEOTIDE SEQUENCE</scope>
    <source>
        <tissue evidence="9">Leaves</tissue>
    </source>
</reference>
<dbReference type="PANTHER" id="PTHR31321:SF87">
    <property type="entry name" value="PECTINESTERASE 63-RELATED"/>
    <property type="match status" value="1"/>
</dbReference>
<dbReference type="InParanoid" id="A0A251T758"/>
<keyword evidence="7" id="KW-0732">Signal</keyword>
<dbReference type="STRING" id="4232.A0A251T758"/>
<dbReference type="PANTHER" id="PTHR31321">
    <property type="entry name" value="ACYL-COA THIOESTER HYDROLASE YBHC-RELATED"/>
    <property type="match status" value="1"/>
</dbReference>
<dbReference type="GO" id="GO:0042545">
    <property type="term" value="P:cell wall modification"/>
    <property type="evidence" value="ECO:0007669"/>
    <property type="project" value="InterPro"/>
</dbReference>
<dbReference type="EC" id="3.1.1.11" evidence="3"/>